<accession>A0A934J1T5</accession>
<dbReference type="RefSeq" id="WP_199019276.1">
    <property type="nucleotide sequence ID" value="NZ_JAELUP010000038.1"/>
</dbReference>
<sequence>MSLNQEANRLSTNHLLPGLQENAPKRLDILKALFLLQITGNALAVVRTPALPDALANGFGTVIPDQTSMPDPQILFVLKQLATSYQVAPEAQDVDSAINNQKEIQDDLANRRLLYAFCRLLEVGDTTANPNEFDGFLKLVNPANVVDKAGATLTLKDLDIAKGNVRANNGAPIIITTNQHGYEAIRTAHYDAGITPEIVEFIPLQDGPAQKVMIYDGCPILINDAQPEHVLGGNPVTNIWFTYTGPNGLFGIVPHLKDGSLFRKRQVTMPDGSETVGQIFLPIGLALATESALAGITNIA</sequence>
<proteinExistence type="predicted"/>
<evidence type="ECO:0000313" key="2">
    <source>
        <dbReference type="Proteomes" id="UP000640274"/>
    </source>
</evidence>
<dbReference type="SUPFAM" id="SSF56563">
    <property type="entry name" value="Major capsid protein gp5"/>
    <property type="match status" value="1"/>
</dbReference>
<gene>
    <name evidence="1" type="ORF">JFN88_10505</name>
</gene>
<comment type="caution">
    <text evidence="1">The sequence shown here is derived from an EMBL/GenBank/DDBJ whole genome shotgun (WGS) entry which is preliminary data.</text>
</comment>
<protein>
    <submittedName>
        <fullName evidence="1">Uncharacterized protein</fullName>
    </submittedName>
</protein>
<dbReference type="EMBL" id="JAELUP010000038">
    <property type="protein sequence ID" value="MBJ6361724.1"/>
    <property type="molecule type" value="Genomic_DNA"/>
</dbReference>
<evidence type="ECO:0000313" key="1">
    <source>
        <dbReference type="EMBL" id="MBJ6361724.1"/>
    </source>
</evidence>
<dbReference type="AlphaFoldDB" id="A0A934J1T5"/>
<organism evidence="1 2">
    <name type="scientific">Paenibacillus roseus</name>
    <dbReference type="NCBI Taxonomy" id="2798579"/>
    <lineage>
        <taxon>Bacteria</taxon>
        <taxon>Bacillati</taxon>
        <taxon>Bacillota</taxon>
        <taxon>Bacilli</taxon>
        <taxon>Bacillales</taxon>
        <taxon>Paenibacillaceae</taxon>
        <taxon>Paenibacillus</taxon>
    </lineage>
</organism>
<keyword evidence="2" id="KW-1185">Reference proteome</keyword>
<reference evidence="1" key="1">
    <citation type="submission" date="2020-12" db="EMBL/GenBank/DDBJ databases">
        <authorList>
            <person name="Huq M.A."/>
        </authorList>
    </citation>
    <scope>NUCLEOTIDE SEQUENCE</scope>
    <source>
        <strain evidence="1">MAHUQ-46</strain>
    </source>
</reference>
<dbReference type="Proteomes" id="UP000640274">
    <property type="component" value="Unassembled WGS sequence"/>
</dbReference>
<name>A0A934J1T5_9BACL</name>